<evidence type="ECO:0000256" key="2">
    <source>
        <dbReference type="ARBA" id="ARBA00005582"/>
    </source>
</evidence>
<dbReference type="PROSITE" id="PS51462">
    <property type="entry name" value="NUDIX"/>
    <property type="match status" value="1"/>
</dbReference>
<dbReference type="InterPro" id="IPR015797">
    <property type="entry name" value="NUDIX_hydrolase-like_dom_sf"/>
</dbReference>
<evidence type="ECO:0000256" key="5">
    <source>
        <dbReference type="ARBA" id="ARBA00022842"/>
    </source>
</evidence>
<sequence length="162" mass="18835">MAYTPKIGTLGYILSPDKKEVLMIHRNAREDDDHLGKYNGLGGKMESDEDIACCMTREIYEESGLECTQLQLRGTLNWTGFGPKKEFWLGFIFLITQFKGTSHTSNNEGDLEWIKLNKLNDLPMWEGDRLFLPLVFDNNPLPFHGYMSYDNDKLLDWKYTRI</sequence>
<dbReference type="PANTHER" id="PTHR43758:SF2">
    <property type="entry name" value="OXIDIZED PURINE NUCLEOSIDE TRIPHOSPHATE HYDROLASE"/>
    <property type="match status" value="1"/>
</dbReference>
<keyword evidence="8" id="KW-1185">Reference proteome</keyword>
<accession>A0ABS3APL6</accession>
<name>A0ABS3APL6_9BACT</name>
<dbReference type="PROSITE" id="PS00893">
    <property type="entry name" value="NUDIX_BOX"/>
    <property type="match status" value="1"/>
</dbReference>
<dbReference type="Pfam" id="PF00293">
    <property type="entry name" value="NUDIX"/>
    <property type="match status" value="1"/>
</dbReference>
<dbReference type="Gene3D" id="3.90.79.10">
    <property type="entry name" value="Nucleoside Triphosphate Pyrophosphohydrolase"/>
    <property type="match status" value="1"/>
</dbReference>
<dbReference type="PANTHER" id="PTHR43758">
    <property type="entry name" value="7,8-DIHYDRO-8-OXOGUANINE TRIPHOSPHATASE"/>
    <property type="match status" value="1"/>
</dbReference>
<evidence type="ECO:0000313" key="8">
    <source>
        <dbReference type="Proteomes" id="UP000722121"/>
    </source>
</evidence>
<feature type="domain" description="Nudix hydrolase" evidence="6">
    <location>
        <begin position="4"/>
        <end position="137"/>
    </location>
</feature>
<comment type="cofactor">
    <cofactor evidence="1">
        <name>Mg(2+)</name>
        <dbReference type="ChEBI" id="CHEBI:18420"/>
    </cofactor>
</comment>
<evidence type="ECO:0000256" key="4">
    <source>
        <dbReference type="ARBA" id="ARBA00022801"/>
    </source>
</evidence>
<dbReference type="InterPro" id="IPR020084">
    <property type="entry name" value="NUDIX_hydrolase_CS"/>
</dbReference>
<dbReference type="InterPro" id="IPR003562">
    <property type="entry name" value="Mutator_MutX_prot"/>
</dbReference>
<keyword evidence="3" id="KW-0479">Metal-binding</keyword>
<evidence type="ECO:0000259" key="6">
    <source>
        <dbReference type="PROSITE" id="PS51462"/>
    </source>
</evidence>
<organism evidence="7 8">
    <name type="scientific">Simkania negevensis</name>
    <dbReference type="NCBI Taxonomy" id="83561"/>
    <lineage>
        <taxon>Bacteria</taxon>
        <taxon>Pseudomonadati</taxon>
        <taxon>Chlamydiota</taxon>
        <taxon>Chlamydiia</taxon>
        <taxon>Parachlamydiales</taxon>
        <taxon>Simkaniaceae</taxon>
        <taxon>Simkania</taxon>
    </lineage>
</organism>
<evidence type="ECO:0000256" key="1">
    <source>
        <dbReference type="ARBA" id="ARBA00001946"/>
    </source>
</evidence>
<dbReference type="PRINTS" id="PR01402">
    <property type="entry name" value="MUTATORMUTX"/>
</dbReference>
<proteinExistence type="inferred from homology"/>
<dbReference type="CDD" id="cd18886">
    <property type="entry name" value="NUDIX_MutT_Nudt1"/>
    <property type="match status" value="1"/>
</dbReference>
<comment type="caution">
    <text evidence="7">The sequence shown here is derived from an EMBL/GenBank/DDBJ whole genome shotgun (WGS) entry which is preliminary data.</text>
</comment>
<keyword evidence="4" id="KW-0378">Hydrolase</keyword>
<dbReference type="Proteomes" id="UP000722121">
    <property type="component" value="Unassembled WGS sequence"/>
</dbReference>
<reference evidence="7 8" key="1">
    <citation type="submission" date="2021-02" db="EMBL/GenBank/DDBJ databases">
        <title>Activity-based single-cell genomes from oceanic crustal fluid captures similar information to metagenomic and metatranscriptomic surveys with orders of magnitude less sampling.</title>
        <authorList>
            <person name="D'Angelo T.S."/>
            <person name="Orcutt B.N."/>
        </authorList>
    </citation>
    <scope>NUCLEOTIDE SEQUENCE [LARGE SCALE GENOMIC DNA]</scope>
    <source>
        <strain evidence="7">AH-315-G07</strain>
    </source>
</reference>
<dbReference type="SUPFAM" id="SSF55811">
    <property type="entry name" value="Nudix"/>
    <property type="match status" value="1"/>
</dbReference>
<keyword evidence="5" id="KW-0460">Magnesium</keyword>
<gene>
    <name evidence="7" type="ORF">JYU14_00825</name>
</gene>
<dbReference type="EMBL" id="JAFITR010000010">
    <property type="protein sequence ID" value="MBN4066611.1"/>
    <property type="molecule type" value="Genomic_DNA"/>
</dbReference>
<evidence type="ECO:0000256" key="3">
    <source>
        <dbReference type="ARBA" id="ARBA00022723"/>
    </source>
</evidence>
<dbReference type="InterPro" id="IPR000086">
    <property type="entry name" value="NUDIX_hydrolase_dom"/>
</dbReference>
<protein>
    <submittedName>
        <fullName evidence="7">8-oxo-dGTP diphosphatase</fullName>
    </submittedName>
</protein>
<evidence type="ECO:0000313" key="7">
    <source>
        <dbReference type="EMBL" id="MBN4066611.1"/>
    </source>
</evidence>
<comment type="similarity">
    <text evidence="2">Belongs to the Nudix hydrolase family.</text>
</comment>